<name>A0AB34IK92_PRYPA</name>
<protein>
    <recommendedName>
        <fullName evidence="3">Poly [ADP-ribose] polymerase</fullName>
    </recommendedName>
</protein>
<comment type="caution">
    <text evidence="1">The sequence shown here is derived from an EMBL/GenBank/DDBJ whole genome shotgun (WGS) entry which is preliminary data.</text>
</comment>
<sequence>MAEGELPVELLQAVMGGRISESREELKEELKTDKILKEIDGYSIACRLKSRAGEDVYQTRAFCLPSISRFAAETILPQHLVTEESASCKMWAGGEDHERDLGDVSATPQSVRLLLRGYNTRLEDGLGVRHSQAGNPHTLGLCADQNKAIHDGPILTGGMYCGCDPCILFDFSNCR</sequence>
<dbReference type="AlphaFoldDB" id="A0AB34IK92"/>
<accession>A0AB34IK92</accession>
<proteinExistence type="predicted"/>
<reference evidence="1 2" key="1">
    <citation type="journal article" date="2024" name="Science">
        <title>Giant polyketide synthase enzymes in the biosynthesis of giant marine polyether toxins.</title>
        <authorList>
            <person name="Fallon T.R."/>
            <person name="Shende V.V."/>
            <person name="Wierzbicki I.H."/>
            <person name="Pendleton A.L."/>
            <person name="Watervoot N.F."/>
            <person name="Auber R.P."/>
            <person name="Gonzalez D.J."/>
            <person name="Wisecaver J.H."/>
            <person name="Moore B.S."/>
        </authorList>
    </citation>
    <scope>NUCLEOTIDE SEQUENCE [LARGE SCALE GENOMIC DNA]</scope>
    <source>
        <strain evidence="1 2">12B1</strain>
    </source>
</reference>
<gene>
    <name evidence="1" type="ORF">AB1Y20_012940</name>
</gene>
<evidence type="ECO:0000313" key="1">
    <source>
        <dbReference type="EMBL" id="KAL1500273.1"/>
    </source>
</evidence>
<keyword evidence="2" id="KW-1185">Reference proteome</keyword>
<evidence type="ECO:0008006" key="3">
    <source>
        <dbReference type="Google" id="ProtNLM"/>
    </source>
</evidence>
<dbReference type="Proteomes" id="UP001515480">
    <property type="component" value="Unassembled WGS sequence"/>
</dbReference>
<organism evidence="1 2">
    <name type="scientific">Prymnesium parvum</name>
    <name type="common">Toxic golden alga</name>
    <dbReference type="NCBI Taxonomy" id="97485"/>
    <lineage>
        <taxon>Eukaryota</taxon>
        <taxon>Haptista</taxon>
        <taxon>Haptophyta</taxon>
        <taxon>Prymnesiophyceae</taxon>
        <taxon>Prymnesiales</taxon>
        <taxon>Prymnesiaceae</taxon>
        <taxon>Prymnesium</taxon>
    </lineage>
</organism>
<dbReference type="EMBL" id="JBGBPQ010000023">
    <property type="protein sequence ID" value="KAL1500273.1"/>
    <property type="molecule type" value="Genomic_DNA"/>
</dbReference>
<evidence type="ECO:0000313" key="2">
    <source>
        <dbReference type="Proteomes" id="UP001515480"/>
    </source>
</evidence>